<accession>A0ABP0BC62</accession>
<protein>
    <submittedName>
        <fullName evidence="1">Uncharacterized protein</fullName>
    </submittedName>
</protein>
<dbReference type="EMBL" id="CAWUHD010000023">
    <property type="protein sequence ID" value="CAK7217168.1"/>
    <property type="molecule type" value="Genomic_DNA"/>
</dbReference>
<organism evidence="1 2">
    <name type="scientific">Sporothrix eucalyptigena</name>
    <dbReference type="NCBI Taxonomy" id="1812306"/>
    <lineage>
        <taxon>Eukaryota</taxon>
        <taxon>Fungi</taxon>
        <taxon>Dikarya</taxon>
        <taxon>Ascomycota</taxon>
        <taxon>Pezizomycotina</taxon>
        <taxon>Sordariomycetes</taxon>
        <taxon>Sordariomycetidae</taxon>
        <taxon>Ophiostomatales</taxon>
        <taxon>Ophiostomataceae</taxon>
        <taxon>Sporothrix</taxon>
    </lineage>
</organism>
<proteinExistence type="predicted"/>
<keyword evidence="2" id="KW-1185">Reference proteome</keyword>
<evidence type="ECO:0000313" key="1">
    <source>
        <dbReference type="EMBL" id="CAK7217168.1"/>
    </source>
</evidence>
<gene>
    <name evidence="1" type="ORF">SEUCBS140593_003113</name>
</gene>
<name>A0ABP0BC62_9PEZI</name>
<dbReference type="Proteomes" id="UP001642482">
    <property type="component" value="Unassembled WGS sequence"/>
</dbReference>
<reference evidence="1 2" key="1">
    <citation type="submission" date="2024-01" db="EMBL/GenBank/DDBJ databases">
        <authorList>
            <person name="Allen C."/>
            <person name="Tagirdzhanova G."/>
        </authorList>
    </citation>
    <scope>NUCLEOTIDE SEQUENCE [LARGE SCALE GENOMIC DNA]</scope>
</reference>
<sequence length="163" mass="18514">MLFHPFRPCEGPPVYQKEYYLSSGYVPQFVDTPLGPQIVAPDTPYVAAGGRNKLFFIDTRFDAETARHIKKQVEMVAVPGQDLYLYVDDLTATAEVRNRAKSETVFHFDPVFARVFFAGMMNRGNVLLHLPEYGPAGDWLVKYKRDGDEASDELEGCCRRVED</sequence>
<evidence type="ECO:0000313" key="2">
    <source>
        <dbReference type="Proteomes" id="UP001642482"/>
    </source>
</evidence>
<comment type="caution">
    <text evidence="1">The sequence shown here is derived from an EMBL/GenBank/DDBJ whole genome shotgun (WGS) entry which is preliminary data.</text>
</comment>